<dbReference type="GO" id="GO:0016758">
    <property type="term" value="F:hexosyltransferase activity"/>
    <property type="evidence" value="ECO:0007669"/>
    <property type="project" value="TreeGrafter"/>
</dbReference>
<dbReference type="PANTHER" id="PTHR34136">
    <property type="match status" value="1"/>
</dbReference>
<gene>
    <name evidence="3" type="ORF">UW23_C0001G0035</name>
</gene>
<evidence type="ECO:0000256" key="2">
    <source>
        <dbReference type="ARBA" id="ARBA00022679"/>
    </source>
</evidence>
<name>A0A0G1GPG2_9BACT</name>
<accession>A0A0G1GPG2</accession>
<evidence type="ECO:0000313" key="4">
    <source>
        <dbReference type="Proteomes" id="UP000034069"/>
    </source>
</evidence>
<keyword evidence="2 3" id="KW-0808">Transferase</keyword>
<evidence type="ECO:0000313" key="3">
    <source>
        <dbReference type="EMBL" id="KKT36425.1"/>
    </source>
</evidence>
<dbReference type="AlphaFoldDB" id="A0A0G1GPG2"/>
<dbReference type="PANTHER" id="PTHR34136:SF1">
    <property type="entry name" value="UDP-N-ACETYL-D-MANNOSAMINURONIC ACID TRANSFERASE"/>
    <property type="match status" value="1"/>
</dbReference>
<sequence length="266" mass="29346">MLGVNVDVLGKEEVLNIILSWVNDRSSGLKHVVTAYSEFFVKAKTDVEFKQVLNSSDLVTPDGVSVLAAVNYGGRVKGAKTLPGKILAGLKTGTEVIGGRVGETVTGVWLFEALCEAAGKKGLKIFLLGGWDGVAGRAARLAQKRYPGIKIEFDEGEKRVGTDPERNREVVERINKFRPDVLFVSYNPVKQEKWIAKHRKSLKVVVAIGVGGTYNEFVGDLLGAPKWMAKSGLKWLWRLWLEPKRLGRILSAVIVFPWLVFRESLG</sequence>
<evidence type="ECO:0000256" key="1">
    <source>
        <dbReference type="ARBA" id="ARBA00022676"/>
    </source>
</evidence>
<organism evidence="3 4">
    <name type="scientific">Candidatus Collierbacteria bacterium GW2011_GWA1_44_12</name>
    <dbReference type="NCBI Taxonomy" id="1618376"/>
    <lineage>
        <taxon>Bacteria</taxon>
        <taxon>Candidatus Collieribacteriota</taxon>
    </lineage>
</organism>
<dbReference type="NCBIfam" id="TIGR00696">
    <property type="entry name" value="wecG_tagA_cpsF"/>
    <property type="match status" value="1"/>
</dbReference>
<dbReference type="EMBL" id="LCHN01000001">
    <property type="protein sequence ID" value="KKT36425.1"/>
    <property type="molecule type" value="Genomic_DNA"/>
</dbReference>
<dbReference type="CDD" id="cd06533">
    <property type="entry name" value="Glyco_transf_WecG_TagA"/>
    <property type="match status" value="1"/>
</dbReference>
<dbReference type="Proteomes" id="UP000034069">
    <property type="component" value="Unassembled WGS sequence"/>
</dbReference>
<reference evidence="3 4" key="1">
    <citation type="journal article" date="2015" name="Nature">
        <title>rRNA introns, odd ribosomes, and small enigmatic genomes across a large radiation of phyla.</title>
        <authorList>
            <person name="Brown C.T."/>
            <person name="Hug L.A."/>
            <person name="Thomas B.C."/>
            <person name="Sharon I."/>
            <person name="Castelle C.J."/>
            <person name="Singh A."/>
            <person name="Wilkins M.J."/>
            <person name="Williams K.H."/>
            <person name="Banfield J.F."/>
        </authorList>
    </citation>
    <scope>NUCLEOTIDE SEQUENCE [LARGE SCALE GENOMIC DNA]</scope>
</reference>
<proteinExistence type="predicted"/>
<comment type="caution">
    <text evidence="3">The sequence shown here is derived from an EMBL/GenBank/DDBJ whole genome shotgun (WGS) entry which is preliminary data.</text>
</comment>
<dbReference type="Pfam" id="PF03808">
    <property type="entry name" value="Glyco_tran_WecG"/>
    <property type="match status" value="1"/>
</dbReference>
<dbReference type="InterPro" id="IPR004629">
    <property type="entry name" value="WecG_TagA_CpsF"/>
</dbReference>
<keyword evidence="1" id="KW-0328">Glycosyltransferase</keyword>
<protein>
    <submittedName>
        <fullName evidence="3">N-acetylmannosaminyltransferase</fullName>
    </submittedName>
</protein>